<dbReference type="Pfam" id="PF02311">
    <property type="entry name" value="AraC_binding"/>
    <property type="match status" value="1"/>
</dbReference>
<dbReference type="Pfam" id="PF12833">
    <property type="entry name" value="HTH_18"/>
    <property type="match status" value="1"/>
</dbReference>
<dbReference type="PRINTS" id="PR00032">
    <property type="entry name" value="HTHARAC"/>
</dbReference>
<proteinExistence type="predicted"/>
<dbReference type="SUPFAM" id="SSF46689">
    <property type="entry name" value="Homeodomain-like"/>
    <property type="match status" value="2"/>
</dbReference>
<dbReference type="RefSeq" id="WP_008143717.1">
    <property type="nucleotide sequence ID" value="NZ_CABJGD010000014.1"/>
</dbReference>
<dbReference type="Gene3D" id="2.60.120.280">
    <property type="entry name" value="Regulatory protein AraC"/>
    <property type="match status" value="1"/>
</dbReference>
<protein>
    <submittedName>
        <fullName evidence="4">AraC family transcriptional regulator</fullName>
    </submittedName>
</protein>
<gene>
    <name evidence="4" type="ORF">DW921_07915</name>
</gene>
<dbReference type="PANTHER" id="PTHR43280">
    <property type="entry name" value="ARAC-FAMILY TRANSCRIPTIONAL REGULATOR"/>
    <property type="match status" value="1"/>
</dbReference>
<dbReference type="SUPFAM" id="SSF51215">
    <property type="entry name" value="Regulatory protein AraC"/>
    <property type="match status" value="1"/>
</dbReference>
<dbReference type="CDD" id="cd06986">
    <property type="entry name" value="cupin_MmsR-like_N"/>
    <property type="match status" value="1"/>
</dbReference>
<sequence>MVKMKEGFKGERFASLPDNLLETYSKDPLIGDLFLRKIGYFPRVKYHYIQKEHGCDYTILIYCTDGEGWYEIYGEKYILRKNEYIILPQNTPYAFGANNENPWTIYWLHFKGKNCKYYQPGSCVPRSITPDNHSRLQDRLLLFEEIYHCFSLAYIPEYMRYTSACLHLFLSSFIYLEQYRSIQTFINKDLSFSGKVIHFMQENLQYNITLEELAAHFKYSASHFSMLFQKETGSSPINYFLRLKIQKACQYIELTDLKLQDIATAIGFEEPAYFSRLFTKIMGMTPSAYRKQEKG</sequence>
<evidence type="ECO:0000256" key="3">
    <source>
        <dbReference type="ARBA" id="ARBA00023163"/>
    </source>
</evidence>
<dbReference type="GeneID" id="78404607"/>
<evidence type="ECO:0000313" key="5">
    <source>
        <dbReference type="Proteomes" id="UP000283855"/>
    </source>
</evidence>
<dbReference type="EMBL" id="QSFT01000014">
    <property type="protein sequence ID" value="RHA75718.1"/>
    <property type="molecule type" value="Genomic_DNA"/>
</dbReference>
<dbReference type="PROSITE" id="PS00041">
    <property type="entry name" value="HTH_ARAC_FAMILY_1"/>
    <property type="match status" value="1"/>
</dbReference>
<keyword evidence="2" id="KW-0238">DNA-binding</keyword>
<dbReference type="Gene3D" id="1.10.10.60">
    <property type="entry name" value="Homeodomain-like"/>
    <property type="match status" value="2"/>
</dbReference>
<dbReference type="InterPro" id="IPR009057">
    <property type="entry name" value="Homeodomain-like_sf"/>
</dbReference>
<dbReference type="InterPro" id="IPR037923">
    <property type="entry name" value="HTH-like"/>
</dbReference>
<dbReference type="InterPro" id="IPR020449">
    <property type="entry name" value="Tscrpt_reg_AraC-type_HTH"/>
</dbReference>
<dbReference type="Proteomes" id="UP000283855">
    <property type="component" value="Unassembled WGS sequence"/>
</dbReference>
<evidence type="ECO:0000256" key="1">
    <source>
        <dbReference type="ARBA" id="ARBA00023015"/>
    </source>
</evidence>
<dbReference type="PROSITE" id="PS01124">
    <property type="entry name" value="HTH_ARAC_FAMILY_2"/>
    <property type="match status" value="1"/>
</dbReference>
<keyword evidence="1" id="KW-0805">Transcription regulation</keyword>
<keyword evidence="3" id="KW-0804">Transcription</keyword>
<dbReference type="AlphaFoldDB" id="A0A413T004"/>
<reference evidence="4 5" key="1">
    <citation type="submission" date="2018-08" db="EMBL/GenBank/DDBJ databases">
        <title>A genome reference for cultivated species of the human gut microbiota.</title>
        <authorList>
            <person name="Zou Y."/>
            <person name="Xue W."/>
            <person name="Luo G."/>
        </authorList>
    </citation>
    <scope>NUCLEOTIDE SEQUENCE [LARGE SCALE GENOMIC DNA]</scope>
    <source>
        <strain evidence="4 5">AM42-38</strain>
    </source>
</reference>
<name>A0A413T004_9BACT</name>
<dbReference type="InterPro" id="IPR003313">
    <property type="entry name" value="AraC-bd"/>
</dbReference>
<dbReference type="GO" id="GO:0003700">
    <property type="term" value="F:DNA-binding transcription factor activity"/>
    <property type="evidence" value="ECO:0007669"/>
    <property type="project" value="InterPro"/>
</dbReference>
<accession>A0A413T004</accession>
<dbReference type="PANTHER" id="PTHR43280:SF30">
    <property type="entry name" value="MMSAB OPERON REGULATORY PROTEIN"/>
    <property type="match status" value="1"/>
</dbReference>
<dbReference type="GO" id="GO:0043565">
    <property type="term" value="F:sequence-specific DNA binding"/>
    <property type="evidence" value="ECO:0007669"/>
    <property type="project" value="InterPro"/>
</dbReference>
<evidence type="ECO:0000313" key="4">
    <source>
        <dbReference type="EMBL" id="RHA75718.1"/>
    </source>
</evidence>
<evidence type="ECO:0000256" key="2">
    <source>
        <dbReference type="ARBA" id="ARBA00023125"/>
    </source>
</evidence>
<organism evidence="4 5">
    <name type="scientific">Phocaeicola coprophilus</name>
    <dbReference type="NCBI Taxonomy" id="387090"/>
    <lineage>
        <taxon>Bacteria</taxon>
        <taxon>Pseudomonadati</taxon>
        <taxon>Bacteroidota</taxon>
        <taxon>Bacteroidia</taxon>
        <taxon>Bacteroidales</taxon>
        <taxon>Bacteroidaceae</taxon>
        <taxon>Phocaeicola</taxon>
    </lineage>
</organism>
<dbReference type="InterPro" id="IPR018060">
    <property type="entry name" value="HTH_AraC"/>
</dbReference>
<dbReference type="InterPro" id="IPR018062">
    <property type="entry name" value="HTH_AraC-typ_CS"/>
</dbReference>
<comment type="caution">
    <text evidence="4">The sequence shown here is derived from an EMBL/GenBank/DDBJ whole genome shotgun (WGS) entry which is preliminary data.</text>
</comment>
<dbReference type="SMART" id="SM00342">
    <property type="entry name" value="HTH_ARAC"/>
    <property type="match status" value="1"/>
</dbReference>